<protein>
    <submittedName>
        <fullName evidence="1">Uncharacterized protein</fullName>
    </submittedName>
</protein>
<accession>L8PJI8</accession>
<name>L8PJI8_STRVR</name>
<evidence type="ECO:0000313" key="1">
    <source>
        <dbReference type="EMBL" id="ELS56625.1"/>
    </source>
</evidence>
<comment type="caution">
    <text evidence="1">The sequence shown here is derived from an EMBL/GenBank/DDBJ whole genome shotgun (WGS) entry which is preliminary data.</text>
</comment>
<proteinExistence type="predicted"/>
<sequence>MSFADPAPTPLGHEHFAPVRRALRHDLSTL</sequence>
<organism evidence="1 2">
    <name type="scientific">Streptomyces viridochromogenes Tue57</name>
    <dbReference type="NCBI Taxonomy" id="1160705"/>
    <lineage>
        <taxon>Bacteria</taxon>
        <taxon>Bacillati</taxon>
        <taxon>Actinomycetota</taxon>
        <taxon>Actinomycetes</taxon>
        <taxon>Kitasatosporales</taxon>
        <taxon>Streptomycetaceae</taxon>
        <taxon>Streptomyces</taxon>
    </lineage>
</organism>
<dbReference type="EMBL" id="AMLP01000078">
    <property type="protein sequence ID" value="ELS56625.1"/>
    <property type="molecule type" value="Genomic_DNA"/>
</dbReference>
<gene>
    <name evidence="1" type="ORF">STVIR_2386</name>
</gene>
<dbReference type="AlphaFoldDB" id="L8PJI8"/>
<dbReference type="Proteomes" id="UP000011205">
    <property type="component" value="Unassembled WGS sequence"/>
</dbReference>
<reference evidence="1 2" key="1">
    <citation type="journal article" date="2013" name="Genome Announc.">
        <title>Draft Genome Sequence of Streptomyces viridochromogenes Strain Tu57, Producer of Avilamycin.</title>
        <authorList>
            <person name="Gruning B.A."/>
            <person name="Erxleben A."/>
            <person name="Hahnlein A."/>
            <person name="Gunther S."/>
        </authorList>
    </citation>
    <scope>NUCLEOTIDE SEQUENCE [LARGE SCALE GENOMIC DNA]</scope>
    <source>
        <strain evidence="1 2">Tue57</strain>
    </source>
</reference>
<evidence type="ECO:0000313" key="2">
    <source>
        <dbReference type="Proteomes" id="UP000011205"/>
    </source>
</evidence>